<gene>
    <name evidence="1" type="ORF">O3P69_014937</name>
</gene>
<dbReference type="Proteomes" id="UP001487740">
    <property type="component" value="Unassembled WGS sequence"/>
</dbReference>
<name>A0AAW0TZU2_SCYPA</name>
<keyword evidence="2" id="KW-1185">Reference proteome</keyword>
<protein>
    <submittedName>
        <fullName evidence="1">Uncharacterized protein</fullName>
    </submittedName>
</protein>
<sequence>MLSPLSASSVMCACIDNSSKYSVWGEENTKTTLRSLFNVACHAAREVLAPAPRRGMVNAEARSECQVITLLETRRHGHARCSVVVVEGEPGRTVLLSQKETPVKIIHDFFSYPVASRTRVP</sequence>
<dbReference type="EMBL" id="JARAKH010000022">
    <property type="protein sequence ID" value="KAK8392829.1"/>
    <property type="molecule type" value="Genomic_DNA"/>
</dbReference>
<organism evidence="1 2">
    <name type="scientific">Scylla paramamosain</name>
    <name type="common">Mud crab</name>
    <dbReference type="NCBI Taxonomy" id="85552"/>
    <lineage>
        <taxon>Eukaryota</taxon>
        <taxon>Metazoa</taxon>
        <taxon>Ecdysozoa</taxon>
        <taxon>Arthropoda</taxon>
        <taxon>Crustacea</taxon>
        <taxon>Multicrustacea</taxon>
        <taxon>Malacostraca</taxon>
        <taxon>Eumalacostraca</taxon>
        <taxon>Eucarida</taxon>
        <taxon>Decapoda</taxon>
        <taxon>Pleocyemata</taxon>
        <taxon>Brachyura</taxon>
        <taxon>Eubrachyura</taxon>
        <taxon>Portunoidea</taxon>
        <taxon>Portunidae</taxon>
        <taxon>Portuninae</taxon>
        <taxon>Scylla</taxon>
    </lineage>
</organism>
<evidence type="ECO:0000313" key="1">
    <source>
        <dbReference type="EMBL" id="KAK8392829.1"/>
    </source>
</evidence>
<accession>A0AAW0TZU2</accession>
<dbReference type="AlphaFoldDB" id="A0AAW0TZU2"/>
<comment type="caution">
    <text evidence="1">The sequence shown here is derived from an EMBL/GenBank/DDBJ whole genome shotgun (WGS) entry which is preliminary data.</text>
</comment>
<proteinExistence type="predicted"/>
<evidence type="ECO:0000313" key="2">
    <source>
        <dbReference type="Proteomes" id="UP001487740"/>
    </source>
</evidence>
<reference evidence="1 2" key="1">
    <citation type="submission" date="2023-03" db="EMBL/GenBank/DDBJ databases">
        <title>High-quality genome of Scylla paramamosain provides insights in environmental adaptation.</title>
        <authorList>
            <person name="Zhang L."/>
        </authorList>
    </citation>
    <scope>NUCLEOTIDE SEQUENCE [LARGE SCALE GENOMIC DNA]</scope>
    <source>
        <strain evidence="1">LZ_2023a</strain>
        <tissue evidence="1">Muscle</tissue>
    </source>
</reference>